<dbReference type="PANTHER" id="PTHR35936">
    <property type="entry name" value="MEMBRANE-BOUND LYTIC MUREIN TRANSGLYCOSYLASE F"/>
    <property type="match status" value="1"/>
</dbReference>
<dbReference type="AlphaFoldDB" id="A0A7X3KVZ0"/>
<proteinExistence type="inferred from homology"/>
<name>A0A7X3KVZ0_9GAMM</name>
<sequence>MPSSGYAARLPRGRVPRLVGRTRREFVLSIKDARLIPAALVLGLAALFASGSPKAETLVIAGDLWCPINCQPDSPRPGIFVELAREIFAESGIEVEYRVVNWARALSDARAGKVNAVIGAGIQDAPDFVYTPTAPGISRMCFYTALDATWRYQGLPSLPQVRLGSINSYSYGQEIDTYIRMHRSRGDRVQVVAGDQALDMNMEKVRHGRLDATIENSWVMDNLQSTLPPSERLRLAGCRSPDVAIYLAFSPALTASARYAAIFEDGLARYRENGKLREVMGRYGVSEP</sequence>
<dbReference type="Proteomes" id="UP000461288">
    <property type="component" value="Unassembled WGS sequence"/>
</dbReference>
<evidence type="ECO:0000313" key="2">
    <source>
        <dbReference type="EMBL" id="MWK59240.1"/>
    </source>
</evidence>
<reference evidence="2 3" key="1">
    <citation type="submission" date="2019-12" db="EMBL/GenBank/DDBJ databases">
        <title>Draft genome sequence of Pseudomonas otitidis recovered from a chicken carcass.</title>
        <authorList>
            <person name="Vieira T.R."/>
            <person name="Oliviera E.F.C."/>
            <person name="Silva N.M.V."/>
            <person name="Sambrano G.E."/>
            <person name="Cibulski S.P."/>
            <person name="Cardoso M.R.I."/>
        </authorList>
    </citation>
    <scope>NUCLEOTIDE SEQUENCE [LARGE SCALE GENOMIC DNA]</scope>
    <source>
        <strain evidence="2 3">25_K</strain>
    </source>
</reference>
<protein>
    <submittedName>
        <fullName evidence="2">Transporter substrate-binding domain-containing protein</fullName>
    </submittedName>
</protein>
<comment type="caution">
    <text evidence="2">The sequence shown here is derived from an EMBL/GenBank/DDBJ whole genome shotgun (WGS) entry which is preliminary data.</text>
</comment>
<evidence type="ECO:0000256" key="1">
    <source>
        <dbReference type="ARBA" id="ARBA00010333"/>
    </source>
</evidence>
<comment type="similarity">
    <text evidence="1">Belongs to the bacterial solute-binding protein 3 family.</text>
</comment>
<dbReference type="SUPFAM" id="SSF53850">
    <property type="entry name" value="Periplasmic binding protein-like II"/>
    <property type="match status" value="1"/>
</dbReference>
<evidence type="ECO:0000313" key="3">
    <source>
        <dbReference type="Proteomes" id="UP000461288"/>
    </source>
</evidence>
<accession>A0A7X3KVZ0</accession>
<dbReference type="PANTHER" id="PTHR35936:SF25">
    <property type="entry name" value="ABC TRANSPORTER SUBSTRATE-BINDING PROTEIN"/>
    <property type="match status" value="1"/>
</dbReference>
<organism evidence="2 3">
    <name type="scientific">Metapseudomonas otitidis</name>
    <dbReference type="NCBI Taxonomy" id="319939"/>
    <lineage>
        <taxon>Bacteria</taxon>
        <taxon>Pseudomonadati</taxon>
        <taxon>Pseudomonadota</taxon>
        <taxon>Gammaproteobacteria</taxon>
        <taxon>Pseudomonadales</taxon>
        <taxon>Pseudomonadaceae</taxon>
        <taxon>Metapseudomonas</taxon>
    </lineage>
</organism>
<dbReference type="Gene3D" id="3.40.190.10">
    <property type="entry name" value="Periplasmic binding protein-like II"/>
    <property type="match status" value="2"/>
</dbReference>
<gene>
    <name evidence="2" type="ORF">GO594_24905</name>
</gene>
<dbReference type="EMBL" id="WTFN01000087">
    <property type="protein sequence ID" value="MWK59240.1"/>
    <property type="molecule type" value="Genomic_DNA"/>
</dbReference>